<keyword evidence="4 5" id="KW-0472">Membrane</keyword>
<evidence type="ECO:0000256" key="4">
    <source>
        <dbReference type="ARBA" id="ARBA00023136"/>
    </source>
</evidence>
<dbReference type="Pfam" id="PF01925">
    <property type="entry name" value="TauE"/>
    <property type="match status" value="1"/>
</dbReference>
<keyword evidence="2 5" id="KW-0812">Transmembrane</keyword>
<dbReference type="AlphaFoldDB" id="A0A2T7BP23"/>
<keyword evidence="7" id="KW-1185">Reference proteome</keyword>
<comment type="caution">
    <text evidence="6">The sequence shown here is derived from an EMBL/GenBank/DDBJ whole genome shotgun (WGS) entry which is preliminary data.</text>
</comment>
<feature type="transmembrane region" description="Helical" evidence="5">
    <location>
        <begin position="32"/>
        <end position="63"/>
    </location>
</feature>
<dbReference type="OrthoDB" id="560496at2"/>
<name>A0A2T7BP23_9BACT</name>
<reference evidence="6 7" key="1">
    <citation type="submission" date="2018-04" db="EMBL/GenBank/DDBJ databases">
        <title>Chitinophaga fuyangensis sp. nov., isolated from soil in a chemical factory.</title>
        <authorList>
            <person name="Chen K."/>
        </authorList>
    </citation>
    <scope>NUCLEOTIDE SEQUENCE [LARGE SCALE GENOMIC DNA]</scope>
    <source>
        <strain evidence="6 7">LY-1</strain>
    </source>
</reference>
<evidence type="ECO:0000256" key="3">
    <source>
        <dbReference type="ARBA" id="ARBA00022989"/>
    </source>
</evidence>
<sequence>MILSNPLLLFYALLLLVAFLYASVGHGGASGYLALMALFGIAPAVMKPTALLLNLFVSLTAFIQFYRGKYFSWKIFIPLALASIPLSFIGGMITVDGAIYKKMLGVLLLLPVIRFFFFQNVPDTELKESNPWWSLLIGGAIGLLSGMIGIGGGVILSPVLLLLRWSNQKQAAAISALFIFVNSLAGLGGQLTKGIQFTPGMISYVLVAFLGGLLGAWVGARKFSHGALKYLLGTVLAIAAYKLLFTGA</sequence>
<evidence type="ECO:0000256" key="1">
    <source>
        <dbReference type="ARBA" id="ARBA00004141"/>
    </source>
</evidence>
<evidence type="ECO:0000256" key="5">
    <source>
        <dbReference type="RuleBase" id="RU363041"/>
    </source>
</evidence>
<feature type="transmembrane region" description="Helical" evidence="5">
    <location>
        <begin position="132"/>
        <end position="163"/>
    </location>
</feature>
<evidence type="ECO:0000256" key="2">
    <source>
        <dbReference type="ARBA" id="ARBA00022692"/>
    </source>
</evidence>
<dbReference type="InterPro" id="IPR002781">
    <property type="entry name" value="TM_pro_TauE-like"/>
</dbReference>
<keyword evidence="5" id="KW-1003">Cell membrane</keyword>
<dbReference type="GO" id="GO:0005886">
    <property type="term" value="C:plasma membrane"/>
    <property type="evidence" value="ECO:0007669"/>
    <property type="project" value="UniProtKB-SubCell"/>
</dbReference>
<comment type="subcellular location">
    <subcellularLocation>
        <location evidence="5">Cell membrane</location>
        <topology evidence="5">Multi-pass membrane protein</topology>
    </subcellularLocation>
    <subcellularLocation>
        <location evidence="1">Membrane</location>
        <topology evidence="1">Multi-pass membrane protein</topology>
    </subcellularLocation>
</comment>
<comment type="similarity">
    <text evidence="5">Belongs to the 4-toluene sulfonate uptake permease (TSUP) (TC 2.A.102) family.</text>
</comment>
<protein>
    <recommendedName>
        <fullName evidence="5">Probable membrane transporter protein</fullName>
    </recommendedName>
</protein>
<evidence type="ECO:0000313" key="6">
    <source>
        <dbReference type="EMBL" id="PUZ29428.1"/>
    </source>
</evidence>
<evidence type="ECO:0000313" key="7">
    <source>
        <dbReference type="Proteomes" id="UP000244450"/>
    </source>
</evidence>
<keyword evidence="3 5" id="KW-1133">Transmembrane helix</keyword>
<feature type="transmembrane region" description="Helical" evidence="5">
    <location>
        <begin position="227"/>
        <end position="245"/>
    </location>
</feature>
<dbReference type="EMBL" id="QCYK01000001">
    <property type="protein sequence ID" value="PUZ29428.1"/>
    <property type="molecule type" value="Genomic_DNA"/>
</dbReference>
<proteinExistence type="inferred from homology"/>
<feature type="transmembrane region" description="Helical" evidence="5">
    <location>
        <begin position="170"/>
        <end position="189"/>
    </location>
</feature>
<gene>
    <name evidence="6" type="ORF">DCC81_08255</name>
</gene>
<feature type="transmembrane region" description="Helical" evidence="5">
    <location>
        <begin position="75"/>
        <end position="100"/>
    </location>
</feature>
<dbReference type="Proteomes" id="UP000244450">
    <property type="component" value="Unassembled WGS sequence"/>
</dbReference>
<dbReference type="InterPro" id="IPR051598">
    <property type="entry name" value="TSUP/Inactive_protease-like"/>
</dbReference>
<dbReference type="RefSeq" id="WP_108686065.1">
    <property type="nucleotide sequence ID" value="NZ_QCYK01000001.1"/>
</dbReference>
<accession>A0A2T7BP23</accession>
<dbReference type="PANTHER" id="PTHR43701">
    <property type="entry name" value="MEMBRANE TRANSPORTER PROTEIN MJ0441-RELATED"/>
    <property type="match status" value="1"/>
</dbReference>
<dbReference type="PANTHER" id="PTHR43701:SF5">
    <property type="entry name" value="MEMBRANE TRANSPORTER PROTEIN-RELATED"/>
    <property type="match status" value="1"/>
</dbReference>
<feature type="transmembrane region" description="Helical" evidence="5">
    <location>
        <begin position="201"/>
        <end position="220"/>
    </location>
</feature>
<organism evidence="6 7">
    <name type="scientific">Chitinophaga parva</name>
    <dbReference type="NCBI Taxonomy" id="2169414"/>
    <lineage>
        <taxon>Bacteria</taxon>
        <taxon>Pseudomonadati</taxon>
        <taxon>Bacteroidota</taxon>
        <taxon>Chitinophagia</taxon>
        <taxon>Chitinophagales</taxon>
        <taxon>Chitinophagaceae</taxon>
        <taxon>Chitinophaga</taxon>
    </lineage>
</organism>